<feature type="transmembrane region" description="Helical" evidence="6">
    <location>
        <begin position="385"/>
        <end position="406"/>
    </location>
</feature>
<evidence type="ECO:0000256" key="4">
    <source>
        <dbReference type="ARBA" id="ARBA00022989"/>
    </source>
</evidence>
<dbReference type="PANTHER" id="PTHR22950:SF652">
    <property type="entry name" value="TRANSMEMBRANE AMINO ACID TRANSPORTER FAMILY PROTEIN"/>
    <property type="match status" value="1"/>
</dbReference>
<sequence>MRIIIEREGMSVFSAVFVMLTTMMGSGVIMLPCAFRGLGYILGPVILIFLGFLSFFTLYSIGYATSKSETDILTYFNVCNKFSPILSYVADISFILQGTGCCFVYLTALKNWISLLFKSKNLALFLEIILMSIILILSIQKNLTRLRYVSIISVISTVYLAILMIYYYFKLKDYIENVIIIPFNTDFSLSLPIIIFSLGCHQNLVKIYSELNSRNLKTITIVSLISICLGSIIYTIIGLVGYILIGQNSKYNILEYFMKNQEILKTLISTKSWDKNLVLIKMALIAFIIVTVCSFPIQIQPARDAFLNIYYLLSKKNVIEMGRKKNEKDKLILSLILSTTLIFISWLIDLDLEKLIKFIGATVMNFVVYLFPSILYLFSVTRFKSGSIVALLISLFSFISMSYLIFFSK</sequence>
<feature type="transmembrane region" description="Helical" evidence="6">
    <location>
        <begin position="189"/>
        <end position="209"/>
    </location>
</feature>
<feature type="transmembrane region" description="Helical" evidence="6">
    <location>
        <begin position="121"/>
        <end position="139"/>
    </location>
</feature>
<proteinExistence type="inferred from homology"/>
<name>A0A4Q9KYP2_9MICR</name>
<keyword evidence="5 6" id="KW-0472">Membrane</keyword>
<comment type="similarity">
    <text evidence="2">Belongs to the amino acid/polyamine transporter 2 family.</text>
</comment>
<keyword evidence="4 6" id="KW-1133">Transmembrane helix</keyword>
<evidence type="ECO:0000256" key="3">
    <source>
        <dbReference type="ARBA" id="ARBA00022692"/>
    </source>
</evidence>
<reference evidence="8 9" key="1">
    <citation type="submission" date="2017-12" db="EMBL/GenBank/DDBJ databases">
        <authorList>
            <person name="Pombert J.-F."/>
            <person name="Haag K.L."/>
            <person name="Ebert D."/>
        </authorList>
    </citation>
    <scope>NUCLEOTIDE SEQUENCE [LARGE SCALE GENOMIC DNA]</scope>
    <source>
        <strain evidence="8">FI-OER-3-3</strain>
    </source>
</reference>
<gene>
    <name evidence="8" type="ORF">CWI37_1103p0020</name>
</gene>
<feature type="domain" description="Amino acid transporter transmembrane" evidence="7">
    <location>
        <begin position="10"/>
        <end position="383"/>
    </location>
</feature>
<feature type="transmembrane region" description="Helical" evidence="6">
    <location>
        <begin position="277"/>
        <end position="297"/>
    </location>
</feature>
<feature type="transmembrane region" description="Helical" evidence="6">
    <location>
        <begin position="85"/>
        <end position="109"/>
    </location>
</feature>
<dbReference type="Proteomes" id="UP000292362">
    <property type="component" value="Unassembled WGS sequence"/>
</dbReference>
<dbReference type="EMBL" id="PITJ01001103">
    <property type="protein sequence ID" value="TBU00127.1"/>
    <property type="molecule type" value="Genomic_DNA"/>
</dbReference>
<accession>A0A4Q9KYP2</accession>
<evidence type="ECO:0000256" key="1">
    <source>
        <dbReference type="ARBA" id="ARBA00004141"/>
    </source>
</evidence>
<keyword evidence="3 6" id="KW-0812">Transmembrane</keyword>
<evidence type="ECO:0000256" key="5">
    <source>
        <dbReference type="ARBA" id="ARBA00023136"/>
    </source>
</evidence>
<evidence type="ECO:0000256" key="6">
    <source>
        <dbReference type="SAM" id="Phobius"/>
    </source>
</evidence>
<feature type="transmembrane region" description="Helical" evidence="6">
    <location>
        <begin position="221"/>
        <end position="245"/>
    </location>
</feature>
<feature type="transmembrane region" description="Helical" evidence="6">
    <location>
        <begin position="12"/>
        <end position="31"/>
    </location>
</feature>
<dbReference type="VEuPathDB" id="MicrosporidiaDB:CWI37_1103p0020"/>
<dbReference type="InterPro" id="IPR013057">
    <property type="entry name" value="AA_transpt_TM"/>
</dbReference>
<comment type="caution">
    <text evidence="8">The sequence shown here is derived from an EMBL/GenBank/DDBJ whole genome shotgun (WGS) entry which is preliminary data.</text>
</comment>
<organism evidence="8 9">
    <name type="scientific">Hamiltosporidium tvaerminnensis</name>
    <dbReference type="NCBI Taxonomy" id="1176355"/>
    <lineage>
        <taxon>Eukaryota</taxon>
        <taxon>Fungi</taxon>
        <taxon>Fungi incertae sedis</taxon>
        <taxon>Microsporidia</taxon>
        <taxon>Dubosqiidae</taxon>
        <taxon>Hamiltosporidium</taxon>
    </lineage>
</organism>
<dbReference type="Pfam" id="PF01490">
    <property type="entry name" value="Aa_trans"/>
    <property type="match status" value="1"/>
</dbReference>
<evidence type="ECO:0000259" key="7">
    <source>
        <dbReference type="Pfam" id="PF01490"/>
    </source>
</evidence>
<evidence type="ECO:0000256" key="2">
    <source>
        <dbReference type="ARBA" id="ARBA00008066"/>
    </source>
</evidence>
<dbReference type="GO" id="GO:0015179">
    <property type="term" value="F:L-amino acid transmembrane transporter activity"/>
    <property type="evidence" value="ECO:0007669"/>
    <property type="project" value="TreeGrafter"/>
</dbReference>
<feature type="transmembrane region" description="Helical" evidence="6">
    <location>
        <begin position="355"/>
        <end position="378"/>
    </location>
</feature>
<evidence type="ECO:0000313" key="8">
    <source>
        <dbReference type="EMBL" id="TBU00127.1"/>
    </source>
</evidence>
<feature type="transmembrane region" description="Helical" evidence="6">
    <location>
        <begin position="37"/>
        <end position="64"/>
    </location>
</feature>
<feature type="transmembrane region" description="Helical" evidence="6">
    <location>
        <begin position="146"/>
        <end position="169"/>
    </location>
</feature>
<dbReference type="AlphaFoldDB" id="A0A4Q9KYP2"/>
<dbReference type="GO" id="GO:0016020">
    <property type="term" value="C:membrane"/>
    <property type="evidence" value="ECO:0007669"/>
    <property type="project" value="UniProtKB-SubCell"/>
</dbReference>
<comment type="subcellular location">
    <subcellularLocation>
        <location evidence="1">Membrane</location>
        <topology evidence="1">Multi-pass membrane protein</topology>
    </subcellularLocation>
</comment>
<dbReference type="PANTHER" id="PTHR22950">
    <property type="entry name" value="AMINO ACID TRANSPORTER"/>
    <property type="match status" value="1"/>
</dbReference>
<evidence type="ECO:0000313" key="9">
    <source>
        <dbReference type="Proteomes" id="UP000292362"/>
    </source>
</evidence>
<feature type="transmembrane region" description="Helical" evidence="6">
    <location>
        <begin position="331"/>
        <end position="349"/>
    </location>
</feature>
<protein>
    <submittedName>
        <fullName evidence="8">Transmembrane amino acid transporter</fullName>
    </submittedName>
</protein>